<feature type="region of interest" description="Disordered" evidence="6">
    <location>
        <begin position="553"/>
        <end position="599"/>
    </location>
</feature>
<dbReference type="InterPro" id="IPR020846">
    <property type="entry name" value="MFS_dom"/>
</dbReference>
<feature type="transmembrane region" description="Helical" evidence="7">
    <location>
        <begin position="333"/>
        <end position="353"/>
    </location>
</feature>
<evidence type="ECO:0000256" key="4">
    <source>
        <dbReference type="ARBA" id="ARBA00022989"/>
    </source>
</evidence>
<name>R7RYP7_STEHR</name>
<dbReference type="GO" id="GO:0022857">
    <property type="term" value="F:transmembrane transporter activity"/>
    <property type="evidence" value="ECO:0007669"/>
    <property type="project" value="InterPro"/>
</dbReference>
<dbReference type="InterPro" id="IPR011701">
    <property type="entry name" value="MFS"/>
</dbReference>
<feature type="transmembrane region" description="Helical" evidence="7">
    <location>
        <begin position="213"/>
        <end position="233"/>
    </location>
</feature>
<dbReference type="OMA" id="QQTAMNV"/>
<feature type="compositionally biased region" description="Polar residues" evidence="6">
    <location>
        <begin position="587"/>
        <end position="599"/>
    </location>
</feature>
<feature type="transmembrane region" description="Helical" evidence="7">
    <location>
        <begin position="116"/>
        <end position="136"/>
    </location>
</feature>
<feature type="transmembrane region" description="Helical" evidence="7">
    <location>
        <begin position="148"/>
        <end position="171"/>
    </location>
</feature>
<feature type="transmembrane region" description="Helical" evidence="7">
    <location>
        <begin position="423"/>
        <end position="450"/>
    </location>
</feature>
<dbReference type="KEGG" id="shs:STEHIDRAFT_105548"/>
<dbReference type="InterPro" id="IPR036259">
    <property type="entry name" value="MFS_trans_sf"/>
</dbReference>
<dbReference type="eggNOG" id="KOG0254">
    <property type="taxonomic scope" value="Eukaryota"/>
</dbReference>
<dbReference type="SUPFAM" id="SSF103473">
    <property type="entry name" value="MFS general substrate transporter"/>
    <property type="match status" value="2"/>
</dbReference>
<accession>R7RYP7</accession>
<keyword evidence="3 7" id="KW-0812">Transmembrane</keyword>
<feature type="transmembrane region" description="Helical" evidence="7">
    <location>
        <begin position="245"/>
        <end position="265"/>
    </location>
</feature>
<dbReference type="AlphaFoldDB" id="R7RYP7"/>
<dbReference type="RefSeq" id="XP_007310570.1">
    <property type="nucleotide sequence ID" value="XM_007310508.1"/>
</dbReference>
<feature type="transmembrane region" description="Helical" evidence="7">
    <location>
        <begin position="462"/>
        <end position="487"/>
    </location>
</feature>
<evidence type="ECO:0000256" key="6">
    <source>
        <dbReference type="SAM" id="MobiDB-lite"/>
    </source>
</evidence>
<dbReference type="Pfam" id="PF07690">
    <property type="entry name" value="MFS_1"/>
    <property type="match status" value="1"/>
</dbReference>
<keyword evidence="4 7" id="KW-1133">Transmembrane helix</keyword>
<protein>
    <submittedName>
        <fullName evidence="9">MFS general substrate transporter</fullName>
    </submittedName>
</protein>
<feature type="transmembrane region" description="Helical" evidence="7">
    <location>
        <begin position="183"/>
        <end position="201"/>
    </location>
</feature>
<evidence type="ECO:0000313" key="9">
    <source>
        <dbReference type="EMBL" id="EIM80449.1"/>
    </source>
</evidence>
<sequence length="599" mass="64871">MPTSHNYDASVHLQKRSRWRLICIVLVCTSAMIVNIANSAAVAILLPAISSELDVEPANLQWVQSAYSLSSGCFLLLFGRLADLYGRKRVFLLGFTVIGAFALGVGFAPNQIGLDLLRAIQGLGGAAVVPAALGILAHTFPPSRARSIAFSTFAAGAPLGGAFGYVFGGVLVQLTDPTWRSAFYLYTGLCGLSIVVGYFTIDPDQPSQELDRRVDWIGAGLVTTGLVLIIFVLSDSPSAPQEWRTPYIIALLIVGFIFILLFLAWQRFLERLRASLGLDLHPDPSIQNTHGFIPEPSKLSSDAEAHLKSLRSKWWAAPPLMKLSMWKRANGRFAAMQFIACLNWCSFVCWSYWVQLYYQNYMGLTPINSMVRILPTSIVGVLCNVVMAMIVGHVPLVWLIASGTMLTGCANVFFAAIDPSLPYWALQFPSALIIVVGADFVFAAGTLFIAKICLPHEQSVGGAIFQTMTQIGSTFGLSISTIVYNAIVRSKAAKLGVEVTGSTSDSDIPKAALLGGYKGAHWTAFAFGIAGTVMGILFLRGVGIVGHKKTKLRDRTAEEGVDAEGKQTPQSEQHTREREHDKAIEETLSSSVVQEKTTA</sequence>
<keyword evidence="2" id="KW-0813">Transport</keyword>
<dbReference type="Proteomes" id="UP000053927">
    <property type="component" value="Unassembled WGS sequence"/>
</dbReference>
<dbReference type="Gene3D" id="1.20.1250.20">
    <property type="entry name" value="MFS general substrate transporter like domains"/>
    <property type="match status" value="1"/>
</dbReference>
<organism evidence="9 10">
    <name type="scientific">Stereum hirsutum (strain FP-91666)</name>
    <name type="common">White-rot fungus</name>
    <dbReference type="NCBI Taxonomy" id="721885"/>
    <lineage>
        <taxon>Eukaryota</taxon>
        <taxon>Fungi</taxon>
        <taxon>Dikarya</taxon>
        <taxon>Basidiomycota</taxon>
        <taxon>Agaricomycotina</taxon>
        <taxon>Agaricomycetes</taxon>
        <taxon>Russulales</taxon>
        <taxon>Stereaceae</taxon>
        <taxon>Stereum</taxon>
    </lineage>
</organism>
<evidence type="ECO:0000256" key="2">
    <source>
        <dbReference type="ARBA" id="ARBA00022448"/>
    </source>
</evidence>
<keyword evidence="10" id="KW-1185">Reference proteome</keyword>
<feature type="transmembrane region" description="Helical" evidence="7">
    <location>
        <begin position="396"/>
        <end position="417"/>
    </location>
</feature>
<dbReference type="GeneID" id="18794748"/>
<evidence type="ECO:0000313" key="10">
    <source>
        <dbReference type="Proteomes" id="UP000053927"/>
    </source>
</evidence>
<feature type="transmembrane region" description="Helical" evidence="7">
    <location>
        <begin position="21"/>
        <end position="49"/>
    </location>
</feature>
<dbReference type="PANTHER" id="PTHR42718:SF9">
    <property type="entry name" value="MAJOR FACILITATOR SUPERFAMILY MULTIDRUG TRANSPORTER MFSC"/>
    <property type="match status" value="1"/>
</dbReference>
<feature type="domain" description="Major facilitator superfamily (MFS) profile" evidence="8">
    <location>
        <begin position="24"/>
        <end position="549"/>
    </location>
</feature>
<dbReference type="EMBL" id="JH687398">
    <property type="protein sequence ID" value="EIM80449.1"/>
    <property type="molecule type" value="Genomic_DNA"/>
</dbReference>
<dbReference type="PROSITE" id="PS50850">
    <property type="entry name" value="MFS"/>
    <property type="match status" value="1"/>
</dbReference>
<evidence type="ECO:0000259" key="8">
    <source>
        <dbReference type="PROSITE" id="PS50850"/>
    </source>
</evidence>
<comment type="subcellular location">
    <subcellularLocation>
        <location evidence="1">Membrane</location>
        <topology evidence="1">Multi-pass membrane protein</topology>
    </subcellularLocation>
</comment>
<evidence type="ECO:0000256" key="5">
    <source>
        <dbReference type="ARBA" id="ARBA00023136"/>
    </source>
</evidence>
<feature type="transmembrane region" description="Helical" evidence="7">
    <location>
        <begin position="522"/>
        <end position="545"/>
    </location>
</feature>
<keyword evidence="5 7" id="KW-0472">Membrane</keyword>
<evidence type="ECO:0000256" key="7">
    <source>
        <dbReference type="SAM" id="Phobius"/>
    </source>
</evidence>
<evidence type="ECO:0000256" key="3">
    <source>
        <dbReference type="ARBA" id="ARBA00022692"/>
    </source>
</evidence>
<dbReference type="OrthoDB" id="5086884at2759"/>
<feature type="compositionally biased region" description="Basic and acidic residues" evidence="6">
    <location>
        <begin position="573"/>
        <end position="585"/>
    </location>
</feature>
<dbReference type="PANTHER" id="PTHR42718">
    <property type="entry name" value="MAJOR FACILITATOR SUPERFAMILY MULTIDRUG TRANSPORTER MFSC"/>
    <property type="match status" value="1"/>
</dbReference>
<gene>
    <name evidence="9" type="ORF">STEHIDRAFT_105548</name>
</gene>
<proteinExistence type="predicted"/>
<evidence type="ECO:0000256" key="1">
    <source>
        <dbReference type="ARBA" id="ARBA00004141"/>
    </source>
</evidence>
<feature type="transmembrane region" description="Helical" evidence="7">
    <location>
        <begin position="90"/>
        <end position="110"/>
    </location>
</feature>
<feature type="transmembrane region" description="Helical" evidence="7">
    <location>
        <begin position="61"/>
        <end position="78"/>
    </location>
</feature>
<dbReference type="GO" id="GO:0016020">
    <property type="term" value="C:membrane"/>
    <property type="evidence" value="ECO:0007669"/>
    <property type="project" value="UniProtKB-SubCell"/>
</dbReference>
<reference evidence="10" key="1">
    <citation type="journal article" date="2012" name="Science">
        <title>The Paleozoic origin of enzymatic lignin decomposition reconstructed from 31 fungal genomes.</title>
        <authorList>
            <person name="Floudas D."/>
            <person name="Binder M."/>
            <person name="Riley R."/>
            <person name="Barry K."/>
            <person name="Blanchette R.A."/>
            <person name="Henrissat B."/>
            <person name="Martinez A.T."/>
            <person name="Otillar R."/>
            <person name="Spatafora J.W."/>
            <person name="Yadav J.S."/>
            <person name="Aerts A."/>
            <person name="Benoit I."/>
            <person name="Boyd A."/>
            <person name="Carlson A."/>
            <person name="Copeland A."/>
            <person name="Coutinho P.M."/>
            <person name="de Vries R.P."/>
            <person name="Ferreira P."/>
            <person name="Findley K."/>
            <person name="Foster B."/>
            <person name="Gaskell J."/>
            <person name="Glotzer D."/>
            <person name="Gorecki P."/>
            <person name="Heitman J."/>
            <person name="Hesse C."/>
            <person name="Hori C."/>
            <person name="Igarashi K."/>
            <person name="Jurgens J.A."/>
            <person name="Kallen N."/>
            <person name="Kersten P."/>
            <person name="Kohler A."/>
            <person name="Kuees U."/>
            <person name="Kumar T.K.A."/>
            <person name="Kuo A."/>
            <person name="LaButti K."/>
            <person name="Larrondo L.F."/>
            <person name="Lindquist E."/>
            <person name="Ling A."/>
            <person name="Lombard V."/>
            <person name="Lucas S."/>
            <person name="Lundell T."/>
            <person name="Martin R."/>
            <person name="McLaughlin D.J."/>
            <person name="Morgenstern I."/>
            <person name="Morin E."/>
            <person name="Murat C."/>
            <person name="Nagy L.G."/>
            <person name="Nolan M."/>
            <person name="Ohm R.A."/>
            <person name="Patyshakuliyeva A."/>
            <person name="Rokas A."/>
            <person name="Ruiz-Duenas F.J."/>
            <person name="Sabat G."/>
            <person name="Salamov A."/>
            <person name="Samejima M."/>
            <person name="Schmutz J."/>
            <person name="Slot J.C."/>
            <person name="St John F."/>
            <person name="Stenlid J."/>
            <person name="Sun H."/>
            <person name="Sun S."/>
            <person name="Syed K."/>
            <person name="Tsang A."/>
            <person name="Wiebenga A."/>
            <person name="Young D."/>
            <person name="Pisabarro A."/>
            <person name="Eastwood D.C."/>
            <person name="Martin F."/>
            <person name="Cullen D."/>
            <person name="Grigoriev I.V."/>
            <person name="Hibbett D.S."/>
        </authorList>
    </citation>
    <scope>NUCLEOTIDE SEQUENCE [LARGE SCALE GENOMIC DNA]</scope>
    <source>
        <strain evidence="10">FP-91666</strain>
    </source>
</reference>
<feature type="transmembrane region" description="Helical" evidence="7">
    <location>
        <begin position="373"/>
        <end position="391"/>
    </location>
</feature>